<dbReference type="RefSeq" id="WP_020869496.1">
    <property type="nucleotide sequence ID" value="NZ_BAABDR010000093.1"/>
</dbReference>
<dbReference type="Pfam" id="PF00076">
    <property type="entry name" value="RRM_1"/>
    <property type="match status" value="1"/>
</dbReference>
<gene>
    <name evidence="4" type="ORF">J2Z30_009065</name>
    <name evidence="3" type="ORF">SIRAN4646</name>
</gene>
<dbReference type="PROSITE" id="PS50102">
    <property type="entry name" value="RRM"/>
    <property type="match status" value="1"/>
</dbReference>
<dbReference type="EMBL" id="JAGGLR010000035">
    <property type="protein sequence ID" value="MBP2067997.1"/>
    <property type="molecule type" value="Genomic_DNA"/>
</dbReference>
<dbReference type="InterPro" id="IPR048289">
    <property type="entry name" value="RRM2_NsCP33-like"/>
</dbReference>
<dbReference type="CDD" id="cd21608">
    <property type="entry name" value="RRM2_NsCP33_like"/>
    <property type="match status" value="1"/>
</dbReference>
<proteinExistence type="predicted"/>
<reference evidence="3" key="1">
    <citation type="submission" date="2014-05" db="EMBL/GenBank/DDBJ databases">
        <authorList>
            <person name="Horn Fabian"/>
        </authorList>
    </citation>
    <scope>NUCLEOTIDE SEQUENCE</scope>
</reference>
<dbReference type="InterPro" id="IPR012677">
    <property type="entry name" value="Nucleotide-bd_a/b_plait_sf"/>
</dbReference>
<dbReference type="Proteomes" id="UP000756710">
    <property type="component" value="Unassembled WGS sequence"/>
</dbReference>
<protein>
    <submittedName>
        <fullName evidence="4">RNA recognition motif-containing protein</fullName>
    </submittedName>
    <submittedName>
        <fullName evidence="3">RNP-1 like RNA-binding protein</fullName>
    </submittedName>
</protein>
<dbReference type="Gene3D" id="3.30.70.330">
    <property type="match status" value="1"/>
</dbReference>
<dbReference type="InterPro" id="IPR000504">
    <property type="entry name" value="RRM_dom"/>
</dbReference>
<dbReference type="SUPFAM" id="SSF54928">
    <property type="entry name" value="RNA-binding domain, RBD"/>
    <property type="match status" value="1"/>
</dbReference>
<sequence length="86" mass="9374">MSKRLHVGNLSYQTTTRDLATLFGQFGEVLDATVITDRESGRSRGFGFVEMDEVAAEKAMAQLDGCEMDGRAVTVTEARAVSRGTR</sequence>
<evidence type="ECO:0000256" key="1">
    <source>
        <dbReference type="ARBA" id="ARBA00022884"/>
    </source>
</evidence>
<name>A0A060ZP88_9ACTN</name>
<dbReference type="EMBL" id="LK022848">
    <property type="protein sequence ID" value="CDR07945.1"/>
    <property type="molecule type" value="Genomic_DNA"/>
</dbReference>
<evidence type="ECO:0000313" key="3">
    <source>
        <dbReference type="EMBL" id="CDR07945.1"/>
    </source>
</evidence>
<dbReference type="SMART" id="SM00360">
    <property type="entry name" value="RRM"/>
    <property type="match status" value="1"/>
</dbReference>
<accession>A0A060ZP88</accession>
<feature type="domain" description="RRM" evidence="2">
    <location>
        <begin position="3"/>
        <end position="80"/>
    </location>
</feature>
<reference evidence="4 5" key="2">
    <citation type="submission" date="2021-03" db="EMBL/GenBank/DDBJ databases">
        <title>Genomic Encyclopedia of Type Strains, Phase IV (KMG-IV): sequencing the most valuable type-strain genomes for metagenomic binning, comparative biology and taxonomic classification.</title>
        <authorList>
            <person name="Goeker M."/>
        </authorList>
    </citation>
    <scope>NUCLEOTIDE SEQUENCE [LARGE SCALE GENOMIC DNA]</scope>
    <source>
        <strain evidence="4 5">DSM 41954</strain>
    </source>
</reference>
<dbReference type="InterPro" id="IPR052462">
    <property type="entry name" value="SLIRP/GR-RBP-like"/>
</dbReference>
<evidence type="ECO:0000313" key="5">
    <source>
        <dbReference type="Proteomes" id="UP000756710"/>
    </source>
</evidence>
<dbReference type="PANTHER" id="PTHR48027">
    <property type="entry name" value="HETEROGENEOUS NUCLEAR RIBONUCLEOPROTEIN 87F-RELATED"/>
    <property type="match status" value="1"/>
</dbReference>
<dbReference type="HOGENOM" id="CLU_012062_28_8_11"/>
<dbReference type="InterPro" id="IPR035979">
    <property type="entry name" value="RBD_domain_sf"/>
</dbReference>
<keyword evidence="5" id="KW-1185">Reference proteome</keyword>
<keyword evidence="1" id="KW-0694">RNA-binding</keyword>
<organism evidence="3">
    <name type="scientific">Streptomyces iranensis</name>
    <dbReference type="NCBI Taxonomy" id="576784"/>
    <lineage>
        <taxon>Bacteria</taxon>
        <taxon>Bacillati</taxon>
        <taxon>Actinomycetota</taxon>
        <taxon>Actinomycetes</taxon>
        <taxon>Kitasatosporales</taxon>
        <taxon>Streptomycetaceae</taxon>
        <taxon>Streptomyces</taxon>
        <taxon>Streptomyces violaceusniger group</taxon>
    </lineage>
</organism>
<dbReference type="AlphaFoldDB" id="A0A060ZP88"/>
<evidence type="ECO:0000313" key="4">
    <source>
        <dbReference type="EMBL" id="MBP2067997.1"/>
    </source>
</evidence>
<dbReference type="GeneID" id="302517185"/>
<dbReference type="GO" id="GO:0003723">
    <property type="term" value="F:RNA binding"/>
    <property type="evidence" value="ECO:0007669"/>
    <property type="project" value="UniProtKB-KW"/>
</dbReference>
<evidence type="ECO:0000259" key="2">
    <source>
        <dbReference type="PROSITE" id="PS50102"/>
    </source>
</evidence>